<dbReference type="InterPro" id="IPR005532">
    <property type="entry name" value="SUMF_dom"/>
</dbReference>
<evidence type="ECO:0000313" key="4">
    <source>
        <dbReference type="Proteomes" id="UP000481033"/>
    </source>
</evidence>
<feature type="domain" description="Sulfatase-modifying factor enzyme-like" evidence="2">
    <location>
        <begin position="136"/>
        <end position="372"/>
    </location>
</feature>
<keyword evidence="4" id="KW-1185">Reference proteome</keyword>
<dbReference type="Pfam" id="PF03781">
    <property type="entry name" value="FGE-sulfatase"/>
    <property type="match status" value="1"/>
</dbReference>
<dbReference type="SUPFAM" id="SSF56436">
    <property type="entry name" value="C-type lectin-like"/>
    <property type="match status" value="1"/>
</dbReference>
<dbReference type="GO" id="GO:0120147">
    <property type="term" value="F:formylglycine-generating oxidase activity"/>
    <property type="evidence" value="ECO:0007669"/>
    <property type="project" value="TreeGrafter"/>
</dbReference>
<dbReference type="Gene3D" id="3.90.1580.10">
    <property type="entry name" value="paralog of FGE (formylglycine-generating enzyme)"/>
    <property type="match status" value="1"/>
</dbReference>
<dbReference type="Proteomes" id="UP000481033">
    <property type="component" value="Unassembled WGS sequence"/>
</dbReference>
<dbReference type="PANTHER" id="PTHR23150">
    <property type="entry name" value="SULFATASE MODIFYING FACTOR 1, 2"/>
    <property type="match status" value="1"/>
</dbReference>
<dbReference type="InterPro" id="IPR016187">
    <property type="entry name" value="CTDL_fold"/>
</dbReference>
<dbReference type="EMBL" id="QXHD01000004">
    <property type="protein sequence ID" value="NEZ55881.1"/>
    <property type="molecule type" value="Genomic_DNA"/>
</dbReference>
<gene>
    <name evidence="3" type="ORF">DXZ20_09390</name>
</gene>
<organism evidence="3 4">
    <name type="scientific">Adonisia turfae CCMR0081</name>
    <dbReference type="NCBI Taxonomy" id="2292702"/>
    <lineage>
        <taxon>Bacteria</taxon>
        <taxon>Bacillati</taxon>
        <taxon>Cyanobacteriota</taxon>
        <taxon>Adonisia</taxon>
        <taxon>Adonisia turfae</taxon>
    </lineage>
</organism>
<accession>A0A6M0RJP7</accession>
<dbReference type="PANTHER" id="PTHR23150:SF19">
    <property type="entry name" value="FORMYLGLYCINE-GENERATING ENZYME"/>
    <property type="match status" value="1"/>
</dbReference>
<proteinExistence type="predicted"/>
<dbReference type="RefSeq" id="WP_163697791.1">
    <property type="nucleotide sequence ID" value="NZ_QXHD01000004.1"/>
</dbReference>
<feature type="region of interest" description="Disordered" evidence="1">
    <location>
        <begin position="1"/>
        <end position="24"/>
    </location>
</feature>
<comment type="caution">
    <text evidence="3">The sequence shown here is derived from an EMBL/GenBank/DDBJ whole genome shotgun (WGS) entry which is preliminary data.</text>
</comment>
<dbReference type="InterPro" id="IPR042095">
    <property type="entry name" value="SUMF_sf"/>
</dbReference>
<feature type="region of interest" description="Disordered" evidence="1">
    <location>
        <begin position="60"/>
        <end position="92"/>
    </location>
</feature>
<evidence type="ECO:0000313" key="3">
    <source>
        <dbReference type="EMBL" id="NEZ55881.1"/>
    </source>
</evidence>
<evidence type="ECO:0000259" key="2">
    <source>
        <dbReference type="Pfam" id="PF03781"/>
    </source>
</evidence>
<feature type="compositionally biased region" description="Low complexity" evidence="1">
    <location>
        <begin position="76"/>
        <end position="92"/>
    </location>
</feature>
<dbReference type="InterPro" id="IPR051043">
    <property type="entry name" value="Sulfatase_Mod_Factor_Kinase"/>
</dbReference>
<protein>
    <submittedName>
        <fullName evidence="3">Formylglycine-generating enzyme family protein</fullName>
    </submittedName>
</protein>
<evidence type="ECO:0000256" key="1">
    <source>
        <dbReference type="SAM" id="MobiDB-lite"/>
    </source>
</evidence>
<sequence>MELPQTPQHKRQSKTPEASILPQSSSRRDMLKFLGFAVVGSGTTLGSQLLLQGCNTTKTEDLAPDISTETTSNSLTQETGTQTTANTPTGEPLQRFDFESVKVDAKGQIIQRPSGSVEYFDEPFLLGKLGNALPLRMVKIPAGSFTIGSPETEEGRDDDEGPQKQVTISSFYMGMFVITQRQYQEIMGENPSRFTQDGDNRPVEKVSWNSADTFCQRLSEQTGRTYRLPSEAEWEYACRAGTTTPFCFGETITTEIANYYGEDTAAKGTYGAGPKGAYRESTVHVNFSSPNAFGLFNMHGNVWEWCAEDYHNSYNNLPLDGSIRSSTDSYSDAFKVLRGGSWHYSPSYSRSASRLHDIRPYRSDNVFGCRVVCMPST</sequence>
<name>A0A6M0RJP7_9CYAN</name>
<reference evidence="3 4" key="1">
    <citation type="journal article" date="2020" name="Microb. Ecol.">
        <title>Ecogenomics of the Marine Benthic Filamentous Cyanobacterium Adonisia.</title>
        <authorList>
            <person name="Walter J.M."/>
            <person name="Coutinho F.H."/>
            <person name="Leomil L."/>
            <person name="Hargreaves P.I."/>
            <person name="Campeao M.E."/>
            <person name="Vieira V.V."/>
            <person name="Silva B.S."/>
            <person name="Fistarol G.O."/>
            <person name="Salomon P.S."/>
            <person name="Sawabe T."/>
            <person name="Mino S."/>
            <person name="Hosokawa M."/>
            <person name="Miyashita H."/>
            <person name="Maruyama F."/>
            <person name="van Verk M.C."/>
            <person name="Dutilh B.E."/>
            <person name="Thompson C.C."/>
            <person name="Thompson F.L."/>
        </authorList>
    </citation>
    <scope>NUCLEOTIDE SEQUENCE [LARGE SCALE GENOMIC DNA]</scope>
    <source>
        <strain evidence="3 4">CCMR0081</strain>
    </source>
</reference>
<dbReference type="AlphaFoldDB" id="A0A6M0RJP7"/>